<dbReference type="AlphaFoldDB" id="B8A3Y8"/>
<name>B8A3Y8_DROME</name>
<feature type="non-terminal residue" evidence="1">
    <location>
        <position position="1"/>
    </location>
</feature>
<protein>
    <submittedName>
        <fullName evidence="1">MIP01689p</fullName>
    </submittedName>
</protein>
<dbReference type="EMBL" id="BT056280">
    <property type="protein sequence ID" value="ACL68727.1"/>
    <property type="molecule type" value="mRNA"/>
</dbReference>
<evidence type="ECO:0000313" key="1">
    <source>
        <dbReference type="EMBL" id="ACL68727.1"/>
    </source>
</evidence>
<accession>B8A3Y8</accession>
<reference evidence="1" key="1">
    <citation type="submission" date="2009-01" db="EMBL/GenBank/DDBJ databases">
        <authorList>
            <person name="Carlson J."/>
            <person name="Booth B."/>
            <person name="Frise E."/>
            <person name="Sandler J."/>
            <person name="Wan K."/>
            <person name="Yu C."/>
            <person name="Celniker S."/>
        </authorList>
    </citation>
    <scope>NUCLEOTIDE SEQUENCE</scope>
</reference>
<organism evidence="1">
    <name type="scientific">Drosophila melanogaster</name>
    <name type="common">Fruit fly</name>
    <dbReference type="NCBI Taxonomy" id="7227"/>
    <lineage>
        <taxon>Eukaryota</taxon>
        <taxon>Metazoa</taxon>
        <taxon>Ecdysozoa</taxon>
        <taxon>Arthropoda</taxon>
        <taxon>Hexapoda</taxon>
        <taxon>Insecta</taxon>
        <taxon>Pterygota</taxon>
        <taxon>Neoptera</taxon>
        <taxon>Endopterygota</taxon>
        <taxon>Diptera</taxon>
        <taxon>Brachycera</taxon>
        <taxon>Muscomorpha</taxon>
        <taxon>Ephydroidea</taxon>
        <taxon>Drosophilidae</taxon>
        <taxon>Drosophila</taxon>
        <taxon>Sophophora</taxon>
    </lineage>
</organism>
<proteinExistence type="evidence at transcript level"/>
<sequence length="48" mass="4948">KRKSNATHKAIAQFCGRGCSATKSVEVPSSRDTYTLMTGRAAAGGAFG</sequence>